<reference evidence="1 2" key="1">
    <citation type="journal article" date="2018" name="PLoS Genet.">
        <title>Population sequencing reveals clonal diversity and ancestral inbreeding in the grapevine cultivar Chardonnay.</title>
        <authorList>
            <person name="Roach M.J."/>
            <person name="Johnson D.L."/>
            <person name="Bohlmann J."/>
            <person name="van Vuuren H.J."/>
            <person name="Jones S.J."/>
            <person name="Pretorius I.S."/>
            <person name="Schmidt S.A."/>
            <person name="Borneman A.R."/>
        </authorList>
    </citation>
    <scope>NUCLEOTIDE SEQUENCE [LARGE SCALE GENOMIC DNA]</scope>
    <source>
        <strain evidence="2">cv. Chardonnay</strain>
        <tissue evidence="1">Leaf</tissue>
    </source>
</reference>
<sequence length="94" mass="11061">MIGNWNPRFIRQLNDWELEEVDIFFERLYDHAISMDTEDSVKWVDTRVVFFLLGPSTPPWLVGEWILSLTVEFRTPGSLLESTSLLGRQLGLRY</sequence>
<proteinExistence type="predicted"/>
<evidence type="ECO:0000313" key="2">
    <source>
        <dbReference type="Proteomes" id="UP000288805"/>
    </source>
</evidence>
<name>A0A438JL59_VITVI</name>
<evidence type="ECO:0000313" key="1">
    <source>
        <dbReference type="EMBL" id="RVX09701.1"/>
    </source>
</evidence>
<organism evidence="1 2">
    <name type="scientific">Vitis vinifera</name>
    <name type="common">Grape</name>
    <dbReference type="NCBI Taxonomy" id="29760"/>
    <lineage>
        <taxon>Eukaryota</taxon>
        <taxon>Viridiplantae</taxon>
        <taxon>Streptophyta</taxon>
        <taxon>Embryophyta</taxon>
        <taxon>Tracheophyta</taxon>
        <taxon>Spermatophyta</taxon>
        <taxon>Magnoliopsida</taxon>
        <taxon>eudicotyledons</taxon>
        <taxon>Gunneridae</taxon>
        <taxon>Pentapetalae</taxon>
        <taxon>rosids</taxon>
        <taxon>Vitales</taxon>
        <taxon>Vitaceae</taxon>
        <taxon>Viteae</taxon>
        <taxon>Vitis</taxon>
    </lineage>
</organism>
<comment type="caution">
    <text evidence="1">The sequence shown here is derived from an EMBL/GenBank/DDBJ whole genome shotgun (WGS) entry which is preliminary data.</text>
</comment>
<accession>A0A438JL59</accession>
<protein>
    <submittedName>
        <fullName evidence="1">Uncharacterized protein</fullName>
    </submittedName>
</protein>
<dbReference type="AlphaFoldDB" id="A0A438JL59"/>
<dbReference type="EMBL" id="QGNW01000037">
    <property type="protein sequence ID" value="RVX09701.1"/>
    <property type="molecule type" value="Genomic_DNA"/>
</dbReference>
<gene>
    <name evidence="1" type="ORF">CK203_012295</name>
</gene>
<dbReference type="Proteomes" id="UP000288805">
    <property type="component" value="Unassembled WGS sequence"/>
</dbReference>